<organism evidence="4">
    <name type="scientific">Blautia hansenii</name>
    <name type="common">Ruminococcus hansenii</name>
    <dbReference type="NCBI Taxonomy" id="1322"/>
    <lineage>
        <taxon>Bacteria</taxon>
        <taxon>Bacillati</taxon>
        <taxon>Bacillota</taxon>
        <taxon>Clostridia</taxon>
        <taxon>Lachnospirales</taxon>
        <taxon>Lachnospiraceae</taxon>
        <taxon>Blautia</taxon>
    </lineage>
</organism>
<dbReference type="Gene3D" id="2.40.260.10">
    <property type="entry name" value="Sortase"/>
    <property type="match status" value="1"/>
</dbReference>
<dbReference type="InterPro" id="IPR042002">
    <property type="entry name" value="Sortase_C"/>
</dbReference>
<keyword evidence="1" id="KW-0378">Hydrolase</keyword>
<name>A0A6N2UF34_BLAHA</name>
<feature type="transmembrane region" description="Helical" evidence="3">
    <location>
        <begin position="248"/>
        <end position="266"/>
    </location>
</feature>
<dbReference type="AlphaFoldDB" id="A0A6N2UF34"/>
<keyword evidence="3" id="KW-0812">Transmembrane</keyword>
<reference evidence="4" key="1">
    <citation type="submission" date="2019-11" db="EMBL/GenBank/DDBJ databases">
        <authorList>
            <person name="Feng L."/>
        </authorList>
    </citation>
    <scope>NUCLEOTIDE SEQUENCE</scope>
    <source>
        <strain evidence="4">BhanseniiLFYP23</strain>
    </source>
</reference>
<dbReference type="RefSeq" id="WP_022238888.1">
    <property type="nucleotide sequence ID" value="NZ_CACRSY010000014.1"/>
</dbReference>
<feature type="transmembrane region" description="Helical" evidence="3">
    <location>
        <begin position="7"/>
        <end position="25"/>
    </location>
</feature>
<dbReference type="EMBL" id="CACRSY010000014">
    <property type="protein sequence ID" value="VYT14991.1"/>
    <property type="molecule type" value="Genomic_DNA"/>
</dbReference>
<dbReference type="NCBIfam" id="TIGR01076">
    <property type="entry name" value="sortase_fam"/>
    <property type="match status" value="1"/>
</dbReference>
<gene>
    <name evidence="4" type="ORF">BHLFYP23_00345</name>
</gene>
<keyword evidence="3" id="KW-1133">Transmembrane helix</keyword>
<dbReference type="Pfam" id="PF04203">
    <property type="entry name" value="Sortase"/>
    <property type="match status" value="1"/>
</dbReference>
<feature type="active site" description="Proton donor/acceptor" evidence="2">
    <location>
        <position position="149"/>
    </location>
</feature>
<sequence length="277" mass="31373">MKKQKKIWNKIIFIIGLLLVSYPLVSSMIERQHQKDAVATYQGSIEEEDKSRIQDAIAKASEYNNMLFQTQGANIGDLQNGILSEENYENLLNLSGTGVMGSIEIPKINVDIPIYHGTSEEVLASGVGHFQDSSLPVGGNNTRCILTGHRGLPNSKLFTRLDELEKEDLFFISTCGETLAYRITEIEVVEPEEAELLEILPEKDLCTLITCTPYGINTQRLVITGERVPYEKAEYDSIERKLPSFREAFFMVLPFIFMMAGLISFFRRKRHGKKNEQ</sequence>
<dbReference type="CDD" id="cd05827">
    <property type="entry name" value="Sortase_C"/>
    <property type="match status" value="1"/>
</dbReference>
<dbReference type="InterPro" id="IPR005754">
    <property type="entry name" value="Sortase"/>
</dbReference>
<dbReference type="NCBIfam" id="NF033745">
    <property type="entry name" value="class_C_sortase"/>
    <property type="match status" value="1"/>
</dbReference>
<dbReference type="InterPro" id="IPR023365">
    <property type="entry name" value="Sortase_dom-sf"/>
</dbReference>
<proteinExistence type="predicted"/>
<protein>
    <submittedName>
        <fullName evidence="4">Sortase family protein</fullName>
    </submittedName>
</protein>
<evidence type="ECO:0000256" key="2">
    <source>
        <dbReference type="PIRSR" id="PIRSR605754-1"/>
    </source>
</evidence>
<dbReference type="GO" id="GO:0016787">
    <property type="term" value="F:hydrolase activity"/>
    <property type="evidence" value="ECO:0007669"/>
    <property type="project" value="UniProtKB-KW"/>
</dbReference>
<dbReference type="SUPFAM" id="SSF63817">
    <property type="entry name" value="Sortase"/>
    <property type="match status" value="1"/>
</dbReference>
<keyword evidence="3" id="KW-0472">Membrane</keyword>
<evidence type="ECO:0000313" key="4">
    <source>
        <dbReference type="EMBL" id="VYT14991.1"/>
    </source>
</evidence>
<evidence type="ECO:0000256" key="3">
    <source>
        <dbReference type="SAM" id="Phobius"/>
    </source>
</evidence>
<feature type="active site" description="Acyl-thioester intermediate" evidence="2">
    <location>
        <position position="211"/>
    </location>
</feature>
<accession>A0A6N2UF34</accession>
<evidence type="ECO:0000256" key="1">
    <source>
        <dbReference type="ARBA" id="ARBA00022801"/>
    </source>
</evidence>